<keyword evidence="2" id="KW-1185">Reference proteome</keyword>
<comment type="caution">
    <text evidence="1">The sequence shown here is derived from an EMBL/GenBank/DDBJ whole genome shotgun (WGS) entry which is preliminary data.</text>
</comment>
<protein>
    <submittedName>
        <fullName evidence="1">Uncharacterized protein</fullName>
    </submittedName>
</protein>
<name>A0A8J8TB82_HALGN</name>
<evidence type="ECO:0000313" key="1">
    <source>
        <dbReference type="EMBL" id="TNV88098.1"/>
    </source>
</evidence>
<gene>
    <name evidence="1" type="ORF">FGO68_gene17537</name>
</gene>
<reference evidence="1" key="1">
    <citation type="submission" date="2019-06" db="EMBL/GenBank/DDBJ databases">
        <authorList>
            <person name="Zheng W."/>
        </authorList>
    </citation>
    <scope>NUCLEOTIDE SEQUENCE</scope>
    <source>
        <strain evidence="1">QDHG01</strain>
    </source>
</reference>
<dbReference type="Proteomes" id="UP000785679">
    <property type="component" value="Unassembled WGS sequence"/>
</dbReference>
<accession>A0A8J8TB82</accession>
<sequence length="218" mass="25053">MNWIWFRRMRKKTGRQFFSLSVLELKLDLTNTTTIKIRSSKVPTISNTLLNLLGHFKHSFEAYDFEKPCLQSAQRMPQYSLAHYPWEFFSLSSLLKHAEGLMHQRNSSVLFELLQYPARGYISDPPRHTETKFLHFRHCVGSVGDVRRQQPSPHTLHLPFWINSSPTLQGSIVMLMLTQLIGASPLFQVSPGIKTSMPAVSNNISIISDQQQFIHTLG</sequence>
<dbReference type="EMBL" id="RRYP01000074">
    <property type="protein sequence ID" value="TNV88098.1"/>
    <property type="molecule type" value="Genomic_DNA"/>
</dbReference>
<evidence type="ECO:0000313" key="2">
    <source>
        <dbReference type="Proteomes" id="UP000785679"/>
    </source>
</evidence>
<proteinExistence type="predicted"/>
<organism evidence="1 2">
    <name type="scientific">Halteria grandinella</name>
    <dbReference type="NCBI Taxonomy" id="5974"/>
    <lineage>
        <taxon>Eukaryota</taxon>
        <taxon>Sar</taxon>
        <taxon>Alveolata</taxon>
        <taxon>Ciliophora</taxon>
        <taxon>Intramacronucleata</taxon>
        <taxon>Spirotrichea</taxon>
        <taxon>Stichotrichia</taxon>
        <taxon>Sporadotrichida</taxon>
        <taxon>Halteriidae</taxon>
        <taxon>Halteria</taxon>
    </lineage>
</organism>
<dbReference type="AlphaFoldDB" id="A0A8J8TB82"/>